<accession>A0A2L0UZ53</accession>
<evidence type="ECO:0000256" key="1">
    <source>
        <dbReference type="ARBA" id="ARBA00022729"/>
    </source>
</evidence>
<sequence>MAITIKSNIDQGVNLGATANISGANLQAISSKGSPNSRIQYTLTSLPRYGQLLRGNVPLAIGATFTQADLIAGNIRYRSDSNVLILMVYFGVSVRDLDDPSSPAVSVEVPIRISIPPVPPNGTTSPMNVAQNGTVKATQNNINYDDLNTPGKWSQIFFQVLVLPEFGILYINGKKATVGANFTQADVNNGLISYTHIKDRNPTADKDQFIIQARDPQGNITPEFGVVDINIGLFDAPLVLVKNGPLVLNQDEKKTIDNTLLLASDADDPNLVITYKITVLPKNGILAKNNVPLTVGATFTQTDIDNGLLSYDHDGGISIADSFKFDVSHSKETLLNNTFNIIIKPVLNLPPLVSVLPIPVDYCKSVVIDKKYITISDPEGKPLTELTFTITELPQFGTLFIKGVPAKIGDKVTVNDVVNNAVLSYTHGCAKPEEETDLFKFTVSDGVNDVAAVGNIIINYVKNEPPYVVTNIPQQIERTSVTTVDFTVLNFDDKDSPAEEVLLIISELPEIGTLTYNGSVVTVGMSFKKSIWKDVKILYTVSTEDFDIEEVSFSFTLTDGTNDVGPFDHFFRFPPPPRGCPTLTNEPISMRYLETKLIDKDHLFATDPDVKPVNLIFTVTKVPQYGDFTFYGSPTSVESKISVRDIMNNAIAYKQTTGTPDTDEIHFTLSNGVCEIDLIFTINFERSLFSVINNPLTVIACGEGTIKGGDNPPLNPADVNLLYSNKLSTDPKTIAYTITTSVRSGIITVNGIETNTFTQDDLNNGVVKYQHDCSDSLTDQFEFSVTNGTETLNAIFEIIITPIDNPPTLVNNGITVGELSCKIINGGEISANDDNASAAELVFQLITLPQHGNLTKNGQILNPADTFTYEDILNGFVSYCNTVEDQLTDVFEITVTDGVNEPVGPEEVLVTIIPLPEPELINRVLSMAVCSERTITGGFLSIANYSIENDKKDAIFTVTRLPDIGFLKKNGIPMNVNETFTLDDIGAGVVTYQNDTMNDEPQSFDFTLSSPDLSATGTFNIVFNASFNPPWVCVNDGMVVMEKSTTKLPQDSLQMCDIDLDADGDINTYPPMSSYSVDSEIVGDSLRYIQFLSVDSGRTYAYNLNVTSGSVHVAVTDIVANKLVSTACVTSSSTGSFVIPQYVYEVSVDIQIGCNNSTENTWNLVFTG</sequence>
<keyword evidence="3" id="KW-0325">Glycoprotein</keyword>
<dbReference type="Pfam" id="PF16184">
    <property type="entry name" value="Cadherin_3"/>
    <property type="match status" value="9"/>
</dbReference>
<evidence type="ECO:0000256" key="2">
    <source>
        <dbReference type="ARBA" id="ARBA00022737"/>
    </source>
</evidence>
<keyword evidence="1" id="KW-0732">Signal</keyword>
<keyword evidence="5" id="KW-1185">Reference proteome</keyword>
<dbReference type="InterPro" id="IPR039005">
    <property type="entry name" value="CSPG_rpt"/>
</dbReference>
<dbReference type="PANTHER" id="PTHR45739">
    <property type="entry name" value="MATRIX PROTEIN, PUTATIVE-RELATED"/>
    <property type="match status" value="1"/>
</dbReference>
<dbReference type="GeneID" id="40088023"/>
<dbReference type="PROSITE" id="PS51854">
    <property type="entry name" value="CSPG"/>
    <property type="match status" value="7"/>
</dbReference>
<dbReference type="EMBL" id="MF403008">
    <property type="protein sequence ID" value="AUZ94832.1"/>
    <property type="molecule type" value="Genomic_DNA"/>
</dbReference>
<evidence type="ECO:0000313" key="5">
    <source>
        <dbReference type="Proteomes" id="UP000223025"/>
    </source>
</evidence>
<dbReference type="RefSeq" id="YP_009611685.1">
    <property type="nucleotide sequence ID" value="NC_042013.1"/>
</dbReference>
<dbReference type="GO" id="GO:0009653">
    <property type="term" value="P:anatomical structure morphogenesis"/>
    <property type="evidence" value="ECO:0007669"/>
    <property type="project" value="TreeGrafter"/>
</dbReference>
<keyword evidence="2" id="KW-0677">Repeat</keyword>
<dbReference type="Proteomes" id="UP000223025">
    <property type="component" value="Segment"/>
</dbReference>
<dbReference type="KEGG" id="vg:40088023"/>
<organism evidence="4 5">
    <name type="scientific">Agrobacterium phage Atu_ph07</name>
    <dbReference type="NCBI Taxonomy" id="2024264"/>
    <lineage>
        <taxon>Viruses</taxon>
        <taxon>Duplodnaviria</taxon>
        <taxon>Heunggongvirae</taxon>
        <taxon>Uroviricota</taxon>
        <taxon>Caudoviricetes</taxon>
        <taxon>Polybotosvirus</taxon>
        <taxon>Polybotosvirus Atuph07</taxon>
    </lineage>
</organism>
<evidence type="ECO:0000313" key="4">
    <source>
        <dbReference type="EMBL" id="AUZ94832.1"/>
    </source>
</evidence>
<protein>
    <submittedName>
        <fullName evidence="4">Putative internalin</fullName>
    </submittedName>
</protein>
<dbReference type="InterPro" id="IPR051561">
    <property type="entry name" value="FRAS1_ECM"/>
</dbReference>
<dbReference type="PANTHER" id="PTHR45739:SF1">
    <property type="entry name" value="EXTRACELLULAR MATRIX ORGANIZING PROTEIN FRAS1"/>
    <property type="match status" value="1"/>
</dbReference>
<evidence type="ECO:0000256" key="3">
    <source>
        <dbReference type="ARBA" id="ARBA00023180"/>
    </source>
</evidence>
<reference evidence="4 5" key="1">
    <citation type="submission" date="2017-06" db="EMBL/GenBank/DDBJ databases">
        <authorList>
            <person name="Kim H.J."/>
            <person name="Triplett B.A."/>
        </authorList>
    </citation>
    <scope>NUCLEOTIDE SEQUENCE [LARGE SCALE GENOMIC DNA]</scope>
</reference>
<name>A0A2L0UZ53_9CAUD</name>
<proteinExistence type="predicted"/>